<comment type="subcellular location">
    <subcellularLocation>
        <location evidence="1">Mitochondrion inner membrane</location>
        <topology evidence="1">Multi-pass membrane protein</topology>
    </subcellularLocation>
</comment>
<feature type="repeat" description="Solcar" evidence="9">
    <location>
        <begin position="296"/>
        <end position="387"/>
    </location>
</feature>
<dbReference type="FunCoup" id="A0A6I8U244">
    <property type="interactions" value="756"/>
</dbReference>
<dbReference type="EnsemblMetazoa" id="AAEL024179-RA">
    <property type="protein sequence ID" value="AAEL024179-PA"/>
    <property type="gene ID" value="AAEL024179"/>
</dbReference>
<dbReference type="Gene3D" id="1.50.40.10">
    <property type="entry name" value="Mitochondrial carrier domain"/>
    <property type="match status" value="1"/>
</dbReference>
<accession>A0A6I8U244</accession>
<dbReference type="AlphaFoldDB" id="A0A6I8U244"/>
<evidence type="ECO:0000256" key="3">
    <source>
        <dbReference type="ARBA" id="ARBA00022448"/>
    </source>
</evidence>
<evidence type="ECO:0000256" key="1">
    <source>
        <dbReference type="ARBA" id="ARBA00004448"/>
    </source>
</evidence>
<evidence type="ECO:0000313" key="14">
    <source>
        <dbReference type="Proteomes" id="UP000008820"/>
    </source>
</evidence>
<dbReference type="InParanoid" id="A0A6I8U244"/>
<name>A0A6I8U244_AEDAE</name>
<evidence type="ECO:0000256" key="10">
    <source>
        <dbReference type="RuleBase" id="RU000488"/>
    </source>
</evidence>
<evidence type="ECO:0000256" key="8">
    <source>
        <dbReference type="ARBA" id="ARBA00023136"/>
    </source>
</evidence>
<keyword evidence="5" id="KW-0677">Repeat</keyword>
<dbReference type="GO" id="GO:0055085">
    <property type="term" value="P:transmembrane transport"/>
    <property type="evidence" value="ECO:0007669"/>
    <property type="project" value="InterPro"/>
</dbReference>
<reference evidence="13 14" key="1">
    <citation type="submission" date="2017-06" db="EMBL/GenBank/DDBJ databases">
        <title>Aedes aegypti genome working group (AGWG) sequencing and assembly.</title>
        <authorList>
            <consortium name="Aedes aegypti Genome Working Group (AGWG)"/>
            <person name="Matthews B.J."/>
        </authorList>
    </citation>
    <scope>NUCLEOTIDE SEQUENCE [LARGE SCALE GENOMIC DNA]</scope>
    <source>
        <strain evidence="13 14">LVP_AGWG</strain>
    </source>
</reference>
<feature type="compositionally biased region" description="Low complexity" evidence="11">
    <location>
        <begin position="72"/>
        <end position="87"/>
    </location>
</feature>
<dbReference type="PRINTS" id="PR00926">
    <property type="entry name" value="MITOCARRIER"/>
</dbReference>
<reference evidence="13" key="2">
    <citation type="submission" date="2020-05" db="UniProtKB">
        <authorList>
            <consortium name="EnsemblMetazoa"/>
        </authorList>
    </citation>
    <scope>IDENTIFICATION</scope>
    <source>
        <strain evidence="13">LVP_AGWG</strain>
    </source>
</reference>
<dbReference type="InterPro" id="IPR023395">
    <property type="entry name" value="MCP_dom_sf"/>
</dbReference>
<feature type="transmembrane region" description="Helical" evidence="12">
    <location>
        <begin position="261"/>
        <end position="280"/>
    </location>
</feature>
<dbReference type="EnsemblMetazoa" id="AAEL024179-RC">
    <property type="protein sequence ID" value="AAEL024179-PC"/>
    <property type="gene ID" value="AAEL024179"/>
</dbReference>
<keyword evidence="4 9" id="KW-0812">Transmembrane</keyword>
<evidence type="ECO:0000256" key="5">
    <source>
        <dbReference type="ARBA" id="ARBA00022737"/>
    </source>
</evidence>
<evidence type="ECO:0000256" key="7">
    <source>
        <dbReference type="ARBA" id="ARBA00023128"/>
    </source>
</evidence>
<keyword evidence="7" id="KW-0496">Mitochondrion</keyword>
<gene>
    <name evidence="13" type="primary">5565195</name>
</gene>
<feature type="compositionally biased region" description="Polar residues" evidence="11">
    <location>
        <begin position="62"/>
        <end position="71"/>
    </location>
</feature>
<dbReference type="OrthoDB" id="270584at2759"/>
<organism evidence="13 14">
    <name type="scientific">Aedes aegypti</name>
    <name type="common">Yellowfever mosquito</name>
    <name type="synonym">Culex aegypti</name>
    <dbReference type="NCBI Taxonomy" id="7159"/>
    <lineage>
        <taxon>Eukaryota</taxon>
        <taxon>Metazoa</taxon>
        <taxon>Ecdysozoa</taxon>
        <taxon>Arthropoda</taxon>
        <taxon>Hexapoda</taxon>
        <taxon>Insecta</taxon>
        <taxon>Pterygota</taxon>
        <taxon>Neoptera</taxon>
        <taxon>Endopterygota</taxon>
        <taxon>Diptera</taxon>
        <taxon>Nematocera</taxon>
        <taxon>Culicoidea</taxon>
        <taxon>Culicidae</taxon>
        <taxon>Culicinae</taxon>
        <taxon>Aedini</taxon>
        <taxon>Aedes</taxon>
        <taxon>Stegomyia</taxon>
    </lineage>
</organism>
<dbReference type="PRINTS" id="PR00928">
    <property type="entry name" value="GRAVESDC"/>
</dbReference>
<dbReference type="PANTHER" id="PTHR24089">
    <property type="entry name" value="SOLUTE CARRIER FAMILY 25"/>
    <property type="match status" value="1"/>
</dbReference>
<comment type="similarity">
    <text evidence="2 10">Belongs to the mitochondrial carrier (TC 2.A.29) family.</text>
</comment>
<evidence type="ECO:0000256" key="12">
    <source>
        <dbReference type="SAM" id="Phobius"/>
    </source>
</evidence>
<proteinExistence type="inferred from homology"/>
<dbReference type="PROSITE" id="PS50920">
    <property type="entry name" value="SOLCAR"/>
    <property type="match status" value="3"/>
</dbReference>
<evidence type="ECO:0000256" key="2">
    <source>
        <dbReference type="ARBA" id="ARBA00006375"/>
    </source>
</evidence>
<protein>
    <submittedName>
        <fullName evidence="13">Uncharacterized protein</fullName>
    </submittedName>
</protein>
<evidence type="ECO:0000256" key="9">
    <source>
        <dbReference type="PROSITE-ProRule" id="PRU00282"/>
    </source>
</evidence>
<evidence type="ECO:0000256" key="4">
    <source>
        <dbReference type="ARBA" id="ARBA00022692"/>
    </source>
</evidence>
<sequence>MANNLKSLFGGSGGASAAEASGMAIVVGTSVGSSGQLQQDKPPPIQQQQREMADRSPVEYSSIVSTPKTVPSSLGSSISSSSSSSGSNTPITTIPDPHQRLNNRDVVITSLVAGAIAGALAKTTIAPLDRTKINFQINKDIPYSFRAALAFLRDTYTKEGFVALWRGNSATMARIIPYSAIQFTAHEQWKKVLRVDRHEDTKVRRFLAGSLAGITSQSMTYPLDLARARMAVTDKYSGYRTLREVFVKIWQCEGPRTLYRGYWATILGVIPYAGMSFFTYDTLKKEYFLLTGDTTPNTVISLVFGATAGVIGQSSSYPLDIVRRRMQTTGVTANCADRYLTIGTTLVKIYREEGIIGGFYKGLSMNWIKGPIAVGISFATYDHIKYFLRELIHLRDPVR</sequence>
<dbReference type="Proteomes" id="UP000008820">
    <property type="component" value="Chromosome 1"/>
</dbReference>
<dbReference type="Pfam" id="PF00153">
    <property type="entry name" value="Mito_carr"/>
    <property type="match status" value="3"/>
</dbReference>
<keyword evidence="12" id="KW-1133">Transmembrane helix</keyword>
<evidence type="ECO:0000256" key="11">
    <source>
        <dbReference type="SAM" id="MobiDB-lite"/>
    </source>
</evidence>
<feature type="repeat" description="Solcar" evidence="9">
    <location>
        <begin position="105"/>
        <end position="192"/>
    </location>
</feature>
<evidence type="ECO:0000256" key="6">
    <source>
        <dbReference type="ARBA" id="ARBA00022792"/>
    </source>
</evidence>
<keyword evidence="3 10" id="KW-0813">Transport</keyword>
<keyword evidence="14" id="KW-1185">Reference proteome</keyword>
<dbReference type="GO" id="GO:0005743">
    <property type="term" value="C:mitochondrial inner membrane"/>
    <property type="evidence" value="ECO:0007669"/>
    <property type="project" value="UniProtKB-SubCell"/>
</dbReference>
<feature type="transmembrane region" description="Helical" evidence="12">
    <location>
        <begin position="300"/>
        <end position="319"/>
    </location>
</feature>
<dbReference type="InterPro" id="IPR002067">
    <property type="entry name" value="MCP"/>
</dbReference>
<dbReference type="InterPro" id="IPR002167">
    <property type="entry name" value="GDC-like"/>
</dbReference>
<feature type="region of interest" description="Disordered" evidence="11">
    <location>
        <begin position="31"/>
        <end position="99"/>
    </location>
</feature>
<keyword evidence="8 9" id="KW-0472">Membrane</keyword>
<dbReference type="SUPFAM" id="SSF103506">
    <property type="entry name" value="Mitochondrial carrier"/>
    <property type="match status" value="1"/>
</dbReference>
<feature type="repeat" description="Solcar" evidence="9">
    <location>
        <begin position="200"/>
        <end position="286"/>
    </location>
</feature>
<dbReference type="EnsemblMetazoa" id="AAEL024179-RB">
    <property type="protein sequence ID" value="AAEL024179-PB"/>
    <property type="gene ID" value="AAEL024179"/>
</dbReference>
<keyword evidence="6" id="KW-0999">Mitochondrion inner membrane</keyword>
<dbReference type="InterPro" id="IPR018108">
    <property type="entry name" value="MCP_transmembrane"/>
</dbReference>
<evidence type="ECO:0000313" key="13">
    <source>
        <dbReference type="EnsemblMetazoa" id="AAEL024179-PC"/>
    </source>
</evidence>